<dbReference type="InterPro" id="IPR000253">
    <property type="entry name" value="FHA_dom"/>
</dbReference>
<dbReference type="InterPro" id="IPR008984">
    <property type="entry name" value="SMAD_FHA_dom_sf"/>
</dbReference>
<feature type="domain" description="FHA" evidence="1">
    <location>
        <begin position="23"/>
        <end position="73"/>
    </location>
</feature>
<dbReference type="InterPro" id="IPR050923">
    <property type="entry name" value="Cell_Proc_Reg/RNA_Proc"/>
</dbReference>
<proteinExistence type="predicted"/>
<evidence type="ECO:0000259" key="1">
    <source>
        <dbReference type="PROSITE" id="PS50006"/>
    </source>
</evidence>
<accession>A0ABR9SDT9</accession>
<dbReference type="PANTHER" id="PTHR23308">
    <property type="entry name" value="NUCLEAR INHIBITOR OF PROTEIN PHOSPHATASE-1"/>
    <property type="match status" value="1"/>
</dbReference>
<dbReference type="Proteomes" id="UP000715965">
    <property type="component" value="Unassembled WGS sequence"/>
</dbReference>
<dbReference type="RefSeq" id="WP_193780057.1">
    <property type="nucleotide sequence ID" value="NZ_JADDOJ010000024.1"/>
</dbReference>
<keyword evidence="3" id="KW-1185">Reference proteome</keyword>
<protein>
    <submittedName>
        <fullName evidence="2">FHA domain-containing protein</fullName>
    </submittedName>
</protein>
<dbReference type="SMART" id="SM00240">
    <property type="entry name" value="FHA"/>
    <property type="match status" value="1"/>
</dbReference>
<evidence type="ECO:0000313" key="3">
    <source>
        <dbReference type="Proteomes" id="UP000715965"/>
    </source>
</evidence>
<dbReference type="Gene3D" id="2.60.200.20">
    <property type="match status" value="1"/>
</dbReference>
<reference evidence="2 3" key="1">
    <citation type="submission" date="2020-10" db="EMBL/GenBank/DDBJ databases">
        <title>Draft genome of Ramlibacter aquaticus LMG 30558.</title>
        <authorList>
            <person name="Props R."/>
        </authorList>
    </citation>
    <scope>NUCLEOTIDE SEQUENCE [LARGE SCALE GENOMIC DNA]</scope>
    <source>
        <strain evidence="2 3">LMG 30558</strain>
    </source>
</reference>
<gene>
    <name evidence="2" type="ORF">IM725_08035</name>
</gene>
<sequence>MPQLIVSVQGVDIKHVWLTKDRTTLGRGPENDIVLSNSAVSTRHCAFLLRGLADVVLEDLRSTNGTFVNHQRVAQPTRLHDGDEIAISGFRIRYLSASDDTGFGSTAVLQMGPDGQVPPQRQASFRVLNGSSKGLEMPVVKAVTTYGRPGACVISVSHRRTGFFVAHLDGREVPLLNGRGLGADPTLLRPNDKLSIAGTELQFLLTD</sequence>
<dbReference type="Pfam" id="PF00498">
    <property type="entry name" value="FHA"/>
    <property type="match status" value="1"/>
</dbReference>
<dbReference type="PROSITE" id="PS50006">
    <property type="entry name" value="FHA_DOMAIN"/>
    <property type="match status" value="1"/>
</dbReference>
<name>A0ABR9SDT9_9BURK</name>
<organism evidence="2 3">
    <name type="scientific">Ramlibacter aquaticus</name>
    <dbReference type="NCBI Taxonomy" id="2780094"/>
    <lineage>
        <taxon>Bacteria</taxon>
        <taxon>Pseudomonadati</taxon>
        <taxon>Pseudomonadota</taxon>
        <taxon>Betaproteobacteria</taxon>
        <taxon>Burkholderiales</taxon>
        <taxon>Comamonadaceae</taxon>
        <taxon>Ramlibacter</taxon>
    </lineage>
</organism>
<evidence type="ECO:0000313" key="2">
    <source>
        <dbReference type="EMBL" id="MBE7940515.1"/>
    </source>
</evidence>
<dbReference type="SUPFAM" id="SSF49879">
    <property type="entry name" value="SMAD/FHA domain"/>
    <property type="match status" value="2"/>
</dbReference>
<dbReference type="EMBL" id="JADDOJ010000024">
    <property type="protein sequence ID" value="MBE7940515.1"/>
    <property type="molecule type" value="Genomic_DNA"/>
</dbReference>
<comment type="caution">
    <text evidence="2">The sequence shown here is derived from an EMBL/GenBank/DDBJ whole genome shotgun (WGS) entry which is preliminary data.</text>
</comment>
<dbReference type="CDD" id="cd00060">
    <property type="entry name" value="FHA"/>
    <property type="match status" value="1"/>
</dbReference>